<evidence type="ECO:0000256" key="8">
    <source>
        <dbReference type="ARBA" id="ARBA00022833"/>
    </source>
</evidence>
<dbReference type="PANTHER" id="PTHR45861">
    <property type="entry name" value="DNA POLYMERASE ALPHA CATALYTIC SUBUNIT"/>
    <property type="match status" value="1"/>
</dbReference>
<feature type="domain" description="DNA-directed DNA polymerase family B exonuclease" evidence="15">
    <location>
        <begin position="512"/>
        <end position="762"/>
    </location>
</feature>
<dbReference type="FunFam" id="1.10.287.690:FF:000003">
    <property type="entry name" value="DNA polymerase"/>
    <property type="match status" value="1"/>
</dbReference>
<feature type="domain" description="Zinc finger DNA-directed DNA polymerase family B alpha" evidence="16">
    <location>
        <begin position="1323"/>
        <end position="1503"/>
    </location>
</feature>
<dbReference type="NCBIfam" id="TIGR00592">
    <property type="entry name" value="pol2"/>
    <property type="match status" value="1"/>
</dbReference>
<evidence type="ECO:0000313" key="19">
    <source>
        <dbReference type="Proteomes" id="UP001209540"/>
    </source>
</evidence>
<dbReference type="CDD" id="cd05532">
    <property type="entry name" value="POLBc_alpha"/>
    <property type="match status" value="1"/>
</dbReference>
<organism evidence="18 19">
    <name type="scientific">Phascolomyces articulosus</name>
    <dbReference type="NCBI Taxonomy" id="60185"/>
    <lineage>
        <taxon>Eukaryota</taxon>
        <taxon>Fungi</taxon>
        <taxon>Fungi incertae sedis</taxon>
        <taxon>Mucoromycota</taxon>
        <taxon>Mucoromycotina</taxon>
        <taxon>Mucoromycetes</taxon>
        <taxon>Mucorales</taxon>
        <taxon>Lichtheimiaceae</taxon>
        <taxon>Phascolomyces</taxon>
    </lineage>
</organism>
<dbReference type="InterPro" id="IPR012337">
    <property type="entry name" value="RNaseH-like_sf"/>
</dbReference>
<proteinExistence type="inferred from homology"/>
<feature type="compositionally biased region" description="Low complexity" evidence="13">
    <location>
        <begin position="103"/>
        <end position="117"/>
    </location>
</feature>
<dbReference type="InterPro" id="IPR038256">
    <property type="entry name" value="Pol_alpha_znc_sf"/>
</dbReference>
<feature type="compositionally biased region" description="Basic and acidic residues" evidence="13">
    <location>
        <begin position="118"/>
        <end position="134"/>
    </location>
</feature>
<feature type="region of interest" description="Disordered" evidence="13">
    <location>
        <begin position="1"/>
        <end position="287"/>
    </location>
</feature>
<reference evidence="18" key="2">
    <citation type="submission" date="2023-02" db="EMBL/GenBank/DDBJ databases">
        <authorList>
            <consortium name="DOE Joint Genome Institute"/>
            <person name="Mondo S.J."/>
            <person name="Chang Y."/>
            <person name="Wang Y."/>
            <person name="Ahrendt S."/>
            <person name="Andreopoulos W."/>
            <person name="Barry K."/>
            <person name="Beard J."/>
            <person name="Benny G.L."/>
            <person name="Blankenship S."/>
            <person name="Bonito G."/>
            <person name="Cuomo C."/>
            <person name="Desiro A."/>
            <person name="Gervers K.A."/>
            <person name="Hundley H."/>
            <person name="Kuo A."/>
            <person name="LaButti K."/>
            <person name="Lang B.F."/>
            <person name="Lipzen A."/>
            <person name="O'Donnell K."/>
            <person name="Pangilinan J."/>
            <person name="Reynolds N."/>
            <person name="Sandor L."/>
            <person name="Smith M.W."/>
            <person name="Tsang A."/>
            <person name="Grigoriev I.V."/>
            <person name="Stajich J.E."/>
            <person name="Spatafora J.W."/>
        </authorList>
    </citation>
    <scope>NUCLEOTIDE SEQUENCE</scope>
    <source>
        <strain evidence="18">RSA 2281</strain>
    </source>
</reference>
<keyword evidence="4 12" id="KW-0548">Nucleotidyltransferase</keyword>
<dbReference type="InterPro" id="IPR042087">
    <property type="entry name" value="DNA_pol_B_thumb"/>
</dbReference>
<protein>
    <recommendedName>
        <fullName evidence="12">DNA polymerase</fullName>
        <ecNumber evidence="12">2.7.7.7</ecNumber>
    </recommendedName>
</protein>
<dbReference type="Pfam" id="PF03104">
    <property type="entry name" value="DNA_pol_B_exo1"/>
    <property type="match status" value="1"/>
</dbReference>
<comment type="similarity">
    <text evidence="2 12">Belongs to the DNA polymerase type-B family.</text>
</comment>
<dbReference type="InterPro" id="IPR043502">
    <property type="entry name" value="DNA/RNA_pol_sf"/>
</dbReference>
<evidence type="ECO:0000256" key="11">
    <source>
        <dbReference type="ARBA" id="ARBA00023242"/>
    </source>
</evidence>
<dbReference type="Pfam" id="PF00136">
    <property type="entry name" value="DNA_pol_B"/>
    <property type="match status" value="1"/>
</dbReference>
<dbReference type="GO" id="GO:0006273">
    <property type="term" value="P:lagging strand elongation"/>
    <property type="evidence" value="ECO:0007669"/>
    <property type="project" value="TreeGrafter"/>
</dbReference>
<keyword evidence="9 12" id="KW-0239">DNA-directed DNA polymerase</keyword>
<evidence type="ECO:0000259" key="14">
    <source>
        <dbReference type="Pfam" id="PF00136"/>
    </source>
</evidence>
<dbReference type="GO" id="GO:1902975">
    <property type="term" value="P:mitotic DNA replication initiation"/>
    <property type="evidence" value="ECO:0007669"/>
    <property type="project" value="InterPro"/>
</dbReference>
<dbReference type="Gene3D" id="3.90.1600.10">
    <property type="entry name" value="Palm domain of DNA polymerase"/>
    <property type="match status" value="1"/>
</dbReference>
<dbReference type="EMBL" id="JAIXMP010000020">
    <property type="protein sequence ID" value="KAI9257390.1"/>
    <property type="molecule type" value="Genomic_DNA"/>
</dbReference>
<dbReference type="InterPro" id="IPR023211">
    <property type="entry name" value="DNA_pol_palm_dom_sf"/>
</dbReference>
<keyword evidence="10 12" id="KW-0238">DNA-binding</keyword>
<evidence type="ECO:0000256" key="12">
    <source>
        <dbReference type="RuleBase" id="RU000442"/>
    </source>
</evidence>
<feature type="compositionally biased region" description="Polar residues" evidence="13">
    <location>
        <begin position="60"/>
        <end position="70"/>
    </location>
</feature>
<comment type="caution">
    <text evidence="18">The sequence shown here is derived from an EMBL/GenBank/DDBJ whole genome shotgun (WGS) entry which is preliminary data.</text>
</comment>
<dbReference type="InterPro" id="IPR015088">
    <property type="entry name" value="Znf_DNA-dir_DNA_pol_B_alpha"/>
</dbReference>
<dbReference type="InterPro" id="IPR006172">
    <property type="entry name" value="DNA-dir_DNA_pol_B"/>
</dbReference>
<dbReference type="EC" id="2.7.7.7" evidence="12"/>
<keyword evidence="5 12" id="KW-0235">DNA replication</keyword>
<feature type="compositionally biased region" description="Low complexity" evidence="13">
    <location>
        <begin position="156"/>
        <end position="169"/>
    </location>
</feature>
<dbReference type="InterPro" id="IPR036397">
    <property type="entry name" value="RNaseH_sf"/>
</dbReference>
<evidence type="ECO:0000256" key="7">
    <source>
        <dbReference type="ARBA" id="ARBA00022771"/>
    </source>
</evidence>
<dbReference type="GO" id="GO:0003887">
    <property type="term" value="F:DNA-directed DNA polymerase activity"/>
    <property type="evidence" value="ECO:0007669"/>
    <property type="project" value="UniProtKB-KW"/>
</dbReference>
<dbReference type="GO" id="GO:0005658">
    <property type="term" value="C:alpha DNA polymerase:primase complex"/>
    <property type="evidence" value="ECO:0007669"/>
    <property type="project" value="TreeGrafter"/>
</dbReference>
<dbReference type="SUPFAM" id="SSF56672">
    <property type="entry name" value="DNA/RNA polymerases"/>
    <property type="match status" value="1"/>
</dbReference>
<evidence type="ECO:0000256" key="5">
    <source>
        <dbReference type="ARBA" id="ARBA00022705"/>
    </source>
</evidence>
<dbReference type="Gene3D" id="1.10.287.690">
    <property type="entry name" value="Helix hairpin bin"/>
    <property type="match status" value="1"/>
</dbReference>
<dbReference type="Gene3D" id="6.10.10.100">
    <property type="match status" value="1"/>
</dbReference>
<evidence type="ECO:0000256" key="1">
    <source>
        <dbReference type="ARBA" id="ARBA00004123"/>
    </source>
</evidence>
<sequence>MDRDARKAKLAQLRDKKAGKRHRTEDQDVYEEVDEHDYNAVYDDANFVEDDDEGGYIDNGLNNDDGNQYSDEYDDTDSKLASKRKRKTAAGSSKDKKPPPPSSQSIASMFSKSAKMSAVKDRKIKTDEKTKKEDDDFMADILASIDDEKSERKRPSALSSPSKAAVSSSGLPQNLGFSHRPRSSLRYGSGLSSGYMVRGGMAQKTPTPAPAASQQTVSSIKSEFSQGTSSSNNSSGILKGFDNSKSRTGNRVSFFAESDVTSSGDVNMDEEGESSSAVVTSSNGDNNEYFDDDSDLMMAAMDDYEKQNGTSANENDIESLIVPKAEPKPFMKVKEERPDLQTWETAAAMVSDTIPVEESVEDAVRSMEPLRNVDALEKDGSLNMWWYDAFERRDKGYVYLFGKILNKTTNRYISCCVTIKNIERTLFVLPRKNKLDAQGNPTSEEVTITDVHAEFTAMTTANNINKFLAKPVSRKYAFELPDVPRESDYLKVHYSYQQPNLPENISGNSFSHVFGINTGPLEHFLVKRDIMGPCWIKIEDAKLSGSNETWCKAEAIVEDPKLVNPLRDDHGNSPNHIPPLVIMSLSLRTVMNHQKNQNEIVAASGLVCTQVQIDEPIPIEKQSKTRFTIVRQLSNTPYPAGFNDIVARERKAGFALQVERTENALLNCLIAKIHVADPDVIVGHNFAGFDLDVLLHRMKSLNTQHWHKLGRFKRRYWPKLQQGAGGAGEATYQERMFMSGRLICDTYLAAKDLIRSKSYRLTDLAQSQLKIAREDLEYDKTHIFFEDPKTLMHLVKHCAFDTVLTSSLMFKLQILPLTKQLTNLAGNLWSRSMTGARAERNEFLLLHEFHRQKYICPDKQYPKTNVPEQLDPEFDADEIGEQLQKTKSKSGRRKPAYAGGLVLEPKKGFYDKYVLLLDFNSLYPSIMQEYNVCFTTVQRHNITSNEEEEADDKVPDVPDANIDQGLLPRLIKTLVDRRRQVKKLMKDPKNTETELMQFDIRQKALKLTANSMYGCLGFSNSRFYAKPLAMLITHKGREILQNTVDLAGTLDLNVVYGDTDSIMVYTNESEIQKVKEIGNMLKKKVNERYSLLEIDIDGFFKHLLLLKKKKYAALLVEEKPDGTLTETVETKGLDLVRRDWCDLSHDVSSHVLSFILSEKDREEVVEEIHTYLEAIGREIREGSIPLEKFIINKQLTKAPQEYADAKSQPHVQVALRMREAGISVKSGDTIPYVICQVDNVPTGTKAGFADRAFHPDDVVRNEMKLDIDWYLNQQVHPPIGRLCSPIDGTDIARLAECLGLDSTKFNVSRTYVEEEEEFATLESQISDAERFKDAERLVLQCGFCRHEQTFEGITRMLEDNTVVPGLQCSGCQRMIAETTIRGALIRAMRSFIRKYYQGWLVCDDNTCDSRTRSMSVFGRRCLKDNCHGAMKREYTDKQLYTQLLYLTTILDPSKAKQNAAGAPLSASIESIINKNHTMFTRLNAVADGYLQRSGYRHVDLSKLMSLVKI</sequence>
<dbReference type="GO" id="GO:0033554">
    <property type="term" value="P:cellular response to stress"/>
    <property type="evidence" value="ECO:0007669"/>
    <property type="project" value="UniProtKB-ARBA"/>
</dbReference>
<dbReference type="SMART" id="SM00486">
    <property type="entry name" value="POLBc"/>
    <property type="match status" value="1"/>
</dbReference>
<evidence type="ECO:0000259" key="17">
    <source>
        <dbReference type="Pfam" id="PF12254"/>
    </source>
</evidence>
<reference evidence="18" key="1">
    <citation type="journal article" date="2022" name="IScience">
        <title>Evolution of zygomycete secretomes and the origins of terrestrial fungal ecologies.</title>
        <authorList>
            <person name="Chang Y."/>
            <person name="Wang Y."/>
            <person name="Mondo S."/>
            <person name="Ahrendt S."/>
            <person name="Andreopoulos W."/>
            <person name="Barry K."/>
            <person name="Beard J."/>
            <person name="Benny G.L."/>
            <person name="Blankenship S."/>
            <person name="Bonito G."/>
            <person name="Cuomo C."/>
            <person name="Desiro A."/>
            <person name="Gervers K.A."/>
            <person name="Hundley H."/>
            <person name="Kuo A."/>
            <person name="LaButti K."/>
            <person name="Lang B.F."/>
            <person name="Lipzen A."/>
            <person name="O'Donnell K."/>
            <person name="Pangilinan J."/>
            <person name="Reynolds N."/>
            <person name="Sandor L."/>
            <person name="Smith M.E."/>
            <person name="Tsang A."/>
            <person name="Grigoriev I.V."/>
            <person name="Stajich J.E."/>
            <person name="Spatafora J.W."/>
        </authorList>
    </citation>
    <scope>NUCLEOTIDE SEQUENCE</scope>
    <source>
        <strain evidence="18">RSA 2281</strain>
    </source>
</reference>
<dbReference type="FunFam" id="1.10.132.60:FF:000004">
    <property type="entry name" value="DNA polymerase"/>
    <property type="match status" value="1"/>
</dbReference>
<evidence type="ECO:0000256" key="4">
    <source>
        <dbReference type="ARBA" id="ARBA00022695"/>
    </source>
</evidence>
<keyword evidence="6" id="KW-0479">Metal-binding</keyword>
<dbReference type="InterPro" id="IPR024647">
    <property type="entry name" value="DNA_pol_a_cat_su_N"/>
</dbReference>
<keyword evidence="3 12" id="KW-0808">Transferase</keyword>
<feature type="domain" description="DNA polymerase alpha catalytic subunit N-terminal" evidence="17">
    <location>
        <begin position="10"/>
        <end position="62"/>
    </location>
</feature>
<dbReference type="Pfam" id="PF12254">
    <property type="entry name" value="DNA_pol_alpha_N"/>
    <property type="match status" value="1"/>
</dbReference>
<evidence type="ECO:0000256" key="2">
    <source>
        <dbReference type="ARBA" id="ARBA00005755"/>
    </source>
</evidence>
<feature type="compositionally biased region" description="Polar residues" evidence="13">
    <location>
        <begin position="274"/>
        <end position="286"/>
    </location>
</feature>
<dbReference type="InterPro" id="IPR017964">
    <property type="entry name" value="DNA-dir_DNA_pol_B_CS"/>
</dbReference>
<feature type="domain" description="DNA-directed DNA polymerase family B multifunctional" evidence="14">
    <location>
        <begin position="828"/>
        <end position="1286"/>
    </location>
</feature>
<dbReference type="InterPro" id="IPR006133">
    <property type="entry name" value="DNA-dir_DNA_pol_B_exonuc"/>
</dbReference>
<dbReference type="InterPro" id="IPR045846">
    <property type="entry name" value="POLBc_alpha"/>
</dbReference>
<gene>
    <name evidence="18" type="ORF">BDA99DRAFT_484785</name>
</gene>
<keyword evidence="7" id="KW-0863">Zinc-finger</keyword>
<dbReference type="Gene3D" id="1.10.3200.20">
    <property type="entry name" value="DNA Polymerase alpha, zinc finger"/>
    <property type="match status" value="1"/>
</dbReference>
<dbReference type="Gene3D" id="3.30.70.2820">
    <property type="match status" value="1"/>
</dbReference>
<dbReference type="GO" id="GO:0003688">
    <property type="term" value="F:DNA replication origin binding"/>
    <property type="evidence" value="ECO:0007669"/>
    <property type="project" value="TreeGrafter"/>
</dbReference>
<evidence type="ECO:0000259" key="16">
    <source>
        <dbReference type="Pfam" id="PF08996"/>
    </source>
</evidence>
<dbReference type="GO" id="GO:0008270">
    <property type="term" value="F:zinc ion binding"/>
    <property type="evidence" value="ECO:0007669"/>
    <property type="project" value="UniProtKB-KW"/>
</dbReference>
<dbReference type="GO" id="GO:0000166">
    <property type="term" value="F:nucleotide binding"/>
    <property type="evidence" value="ECO:0007669"/>
    <property type="project" value="InterPro"/>
</dbReference>
<dbReference type="GO" id="GO:0003682">
    <property type="term" value="F:chromatin binding"/>
    <property type="evidence" value="ECO:0007669"/>
    <property type="project" value="TreeGrafter"/>
</dbReference>
<evidence type="ECO:0000256" key="10">
    <source>
        <dbReference type="ARBA" id="ARBA00023125"/>
    </source>
</evidence>
<keyword evidence="19" id="KW-1185">Reference proteome</keyword>
<evidence type="ECO:0000313" key="18">
    <source>
        <dbReference type="EMBL" id="KAI9257390.1"/>
    </source>
</evidence>
<dbReference type="FunFam" id="3.30.70.2820:FF:000001">
    <property type="entry name" value="DNA polymerase"/>
    <property type="match status" value="1"/>
</dbReference>
<dbReference type="SUPFAM" id="SSF53098">
    <property type="entry name" value="Ribonuclease H-like"/>
    <property type="match status" value="1"/>
</dbReference>
<dbReference type="CDD" id="cd05776">
    <property type="entry name" value="DNA_polB_alpha_exo"/>
    <property type="match status" value="1"/>
</dbReference>
<evidence type="ECO:0000256" key="13">
    <source>
        <dbReference type="SAM" id="MobiDB-lite"/>
    </source>
</evidence>
<dbReference type="InterPro" id="IPR006134">
    <property type="entry name" value="DNA-dir_DNA_pol_B_multi_dom"/>
</dbReference>
<keyword evidence="8" id="KW-0862">Zinc</keyword>
<dbReference type="GO" id="GO:0003697">
    <property type="term" value="F:single-stranded DNA binding"/>
    <property type="evidence" value="ECO:0007669"/>
    <property type="project" value="TreeGrafter"/>
</dbReference>
<feature type="compositionally biased region" description="Polar residues" evidence="13">
    <location>
        <begin position="212"/>
        <end position="228"/>
    </location>
</feature>
<dbReference type="PRINTS" id="PR00106">
    <property type="entry name" value="DNAPOLB"/>
</dbReference>
<dbReference type="Gene3D" id="3.30.420.10">
    <property type="entry name" value="Ribonuclease H-like superfamily/Ribonuclease H"/>
    <property type="match status" value="1"/>
</dbReference>
<evidence type="ECO:0000256" key="3">
    <source>
        <dbReference type="ARBA" id="ARBA00022679"/>
    </source>
</evidence>
<dbReference type="Gene3D" id="2.40.50.730">
    <property type="match status" value="1"/>
</dbReference>
<dbReference type="GO" id="GO:0006272">
    <property type="term" value="P:leading strand elongation"/>
    <property type="evidence" value="ECO:0007669"/>
    <property type="project" value="TreeGrafter"/>
</dbReference>
<accession>A0AAD5PBW8</accession>
<keyword evidence="11" id="KW-0539">Nucleus</keyword>
<feature type="compositionally biased region" description="Low complexity" evidence="13">
    <location>
        <begin position="184"/>
        <end position="195"/>
    </location>
</feature>
<feature type="compositionally biased region" description="Basic and acidic residues" evidence="13">
    <location>
        <begin position="1"/>
        <end position="16"/>
    </location>
</feature>
<dbReference type="Gene3D" id="1.10.132.60">
    <property type="entry name" value="DNA polymerase family B, C-terminal domain"/>
    <property type="match status" value="1"/>
</dbReference>
<comment type="catalytic activity">
    <reaction evidence="12">
        <text>DNA(n) + a 2'-deoxyribonucleoside 5'-triphosphate = DNA(n+1) + diphosphate</text>
        <dbReference type="Rhea" id="RHEA:22508"/>
        <dbReference type="Rhea" id="RHEA-COMP:17339"/>
        <dbReference type="Rhea" id="RHEA-COMP:17340"/>
        <dbReference type="ChEBI" id="CHEBI:33019"/>
        <dbReference type="ChEBI" id="CHEBI:61560"/>
        <dbReference type="ChEBI" id="CHEBI:173112"/>
        <dbReference type="EC" id="2.7.7.7"/>
    </reaction>
</comment>
<dbReference type="Pfam" id="PF08996">
    <property type="entry name" value="zf-DNA_Pol"/>
    <property type="match status" value="1"/>
</dbReference>
<comment type="subcellular location">
    <subcellularLocation>
        <location evidence="1">Nucleus</location>
    </subcellularLocation>
</comment>
<evidence type="ECO:0000256" key="6">
    <source>
        <dbReference type="ARBA" id="ARBA00022723"/>
    </source>
</evidence>
<evidence type="ECO:0000256" key="9">
    <source>
        <dbReference type="ARBA" id="ARBA00022932"/>
    </source>
</evidence>
<dbReference type="PROSITE" id="PS00116">
    <property type="entry name" value="DNA_POLYMERASE_B"/>
    <property type="match status" value="1"/>
</dbReference>
<evidence type="ECO:0000259" key="15">
    <source>
        <dbReference type="Pfam" id="PF03104"/>
    </source>
</evidence>
<dbReference type="PANTHER" id="PTHR45861:SF1">
    <property type="entry name" value="DNA POLYMERASE ALPHA CATALYTIC SUBUNIT"/>
    <property type="match status" value="1"/>
</dbReference>
<feature type="compositionally biased region" description="Acidic residues" evidence="13">
    <location>
        <begin position="46"/>
        <end position="55"/>
    </location>
</feature>
<dbReference type="Proteomes" id="UP001209540">
    <property type="component" value="Unassembled WGS sequence"/>
</dbReference>
<name>A0AAD5PBW8_9FUNG</name>